<feature type="domain" description="UvrD-like helicase C-terminal" evidence="1">
    <location>
        <begin position="260"/>
        <end position="307"/>
    </location>
</feature>
<evidence type="ECO:0000313" key="3">
    <source>
        <dbReference type="Proteomes" id="UP001223261"/>
    </source>
</evidence>
<dbReference type="RefSeq" id="WP_282862270.1">
    <property type="nucleotide sequence ID" value="NZ_CP118848.1"/>
</dbReference>
<dbReference type="Gene3D" id="3.40.50.300">
    <property type="entry name" value="P-loop containing nucleotide triphosphate hydrolases"/>
    <property type="match status" value="2"/>
</dbReference>
<gene>
    <name evidence="2" type="ORF">PYH69_15405</name>
</gene>
<dbReference type="SUPFAM" id="SSF52540">
    <property type="entry name" value="P-loop containing nucleoside triphosphate hydrolases"/>
    <property type="match status" value="1"/>
</dbReference>
<keyword evidence="2" id="KW-0067">ATP-binding</keyword>
<reference evidence="2" key="1">
    <citation type="journal article" date="2023" name="Antibiotics">
        <title>Prevalence and Molecular Characterization of Methicillin-Resistant Staphylococci (MRS) and Mammaliicocci (MRM) in Dromedary Camels from Algeria: First Detection of SCCmec-mecC Hybrid in Methicillin-Resistant Mammaliicoccus lentus.</title>
        <authorList>
            <person name="Belhout C."/>
            <person name="Boyen F."/>
            <person name="Vereecke N."/>
            <person name="Theuns S."/>
            <person name="Taibi N."/>
            <person name="Stegger M."/>
            <person name="de la Fe-Rodriguez P.Y."/>
            <person name="Bouayad L."/>
            <person name="Elgroud R."/>
            <person name="Butaye P."/>
        </authorList>
    </citation>
    <scope>NUCLEOTIDE SEQUENCE</scope>
    <source>
        <strain evidence="2">7048</strain>
    </source>
</reference>
<dbReference type="InterPro" id="IPR027417">
    <property type="entry name" value="P-loop_NTPase"/>
</dbReference>
<organism evidence="2 3">
    <name type="scientific">Mammaliicoccus lentus</name>
    <name type="common">Staphylococcus lentus</name>
    <dbReference type="NCBI Taxonomy" id="42858"/>
    <lineage>
        <taxon>Bacteria</taxon>
        <taxon>Bacillati</taxon>
        <taxon>Bacillota</taxon>
        <taxon>Bacilli</taxon>
        <taxon>Bacillales</taxon>
        <taxon>Staphylococcaceae</taxon>
        <taxon>Mammaliicoccus</taxon>
    </lineage>
</organism>
<evidence type="ECO:0000313" key="2">
    <source>
        <dbReference type="EMBL" id="WHI60041.1"/>
    </source>
</evidence>
<dbReference type="EMBL" id="CP118848">
    <property type="protein sequence ID" value="WHI60041.1"/>
    <property type="molecule type" value="Genomic_DNA"/>
</dbReference>
<evidence type="ECO:0000259" key="1">
    <source>
        <dbReference type="Pfam" id="PF13538"/>
    </source>
</evidence>
<accession>A0AAX3W3V7</accession>
<dbReference type="AlphaFoldDB" id="A0AAX3W3V7"/>
<keyword evidence="2" id="KW-0547">Nucleotide-binding</keyword>
<dbReference type="Pfam" id="PF13538">
    <property type="entry name" value="UvrD_C_2"/>
    <property type="match status" value="1"/>
</dbReference>
<proteinExistence type="predicted"/>
<name>A0AAX3W3V7_MAMLE</name>
<dbReference type="InterPro" id="IPR027785">
    <property type="entry name" value="UvrD-like_helicase_C"/>
</dbReference>
<dbReference type="GO" id="GO:0005524">
    <property type="term" value="F:ATP binding"/>
    <property type="evidence" value="ECO:0007669"/>
    <property type="project" value="UniProtKB-KW"/>
</dbReference>
<sequence length="411" mass="48042">MPCWGSKQEINSGLYSYIVNYYGIEFNRFSNSMSFKTVCSKAIEQLKKLSKLDPCFDYILIDESQDFPEEFFELCKLVTSNQIIKVGDIFQNINDNVPLMSDIDILLNRCYRIDNRTLMFSHGFSLGLFEQNLFRWFTEEEWKTIGYKYELLEDDKIKLSRTPTRRLEEEVTEDNPFVKIVNSNSEENLYDSSEKVLEIIREIYSNNPTVQPNDIAIVYLDSDSTMYKLASNLDYKIRTELNILTNIGYDSKKIIDNRIFITNKYNIKGLEFPFVICIANKGIQHTVSSRNTVYMAMTRSFISSYLILNKATEEVEYLKEELRKINETNALVIDKPTNNQIESADKSLKFKVSKTMSLDEVINEILTAYKIADEDKIRKIKNATKGMVENSFEIEEVDEFIKVIVEKYYEN</sequence>
<protein>
    <submittedName>
        <fullName evidence="2">ATP-binding domain-containing protein</fullName>
    </submittedName>
</protein>
<dbReference type="Proteomes" id="UP001223261">
    <property type="component" value="Chromosome"/>
</dbReference>